<keyword evidence="3" id="KW-0031">Aminopeptidase</keyword>
<organism evidence="23 24">
    <name type="scientific">Mesorhabditis belari</name>
    <dbReference type="NCBI Taxonomy" id="2138241"/>
    <lineage>
        <taxon>Eukaryota</taxon>
        <taxon>Metazoa</taxon>
        <taxon>Ecdysozoa</taxon>
        <taxon>Nematoda</taxon>
        <taxon>Chromadorea</taxon>
        <taxon>Rhabditida</taxon>
        <taxon>Rhabditina</taxon>
        <taxon>Rhabditomorpha</taxon>
        <taxon>Rhabditoidea</taxon>
        <taxon>Rhabditidae</taxon>
        <taxon>Mesorhabditinae</taxon>
        <taxon>Mesorhabditis</taxon>
    </lineage>
</organism>
<keyword evidence="4" id="KW-0645">Protease</keyword>
<evidence type="ECO:0000256" key="16">
    <source>
        <dbReference type="PIRSR" id="PIRSR634016-4"/>
    </source>
</evidence>
<dbReference type="SUPFAM" id="SSF63737">
    <property type="entry name" value="Leukotriene A4 hydrolase N-terminal domain"/>
    <property type="match status" value="1"/>
</dbReference>
<evidence type="ECO:0000256" key="17">
    <source>
        <dbReference type="SAM" id="Coils"/>
    </source>
</evidence>
<keyword evidence="7" id="KW-0378">Hydrolase</keyword>
<feature type="binding site" evidence="15">
    <location>
        <position position="436"/>
    </location>
    <ligand>
        <name>Zn(2+)</name>
        <dbReference type="ChEBI" id="CHEBI:29105"/>
        <note>catalytic</note>
    </ligand>
</feature>
<feature type="coiled-coil region" evidence="17">
    <location>
        <begin position="1012"/>
        <end position="1069"/>
    </location>
</feature>
<keyword evidence="11" id="KW-0482">Metalloprotease</keyword>
<dbReference type="PRINTS" id="PR00756">
    <property type="entry name" value="ALADIPTASE"/>
</dbReference>
<keyword evidence="13" id="KW-0325">Glycoprotein</keyword>
<dbReference type="Pfam" id="PF11838">
    <property type="entry name" value="ERAP1_C"/>
    <property type="match status" value="1"/>
</dbReference>
<evidence type="ECO:0000259" key="21">
    <source>
        <dbReference type="Pfam" id="PF11838"/>
    </source>
</evidence>
<evidence type="ECO:0000256" key="7">
    <source>
        <dbReference type="ARBA" id="ARBA00022801"/>
    </source>
</evidence>
<dbReference type="PANTHER" id="PTHR11533">
    <property type="entry name" value="PROTEASE M1 ZINC METALLOPROTEASE"/>
    <property type="match status" value="1"/>
</dbReference>
<feature type="binding site" evidence="15">
    <location>
        <position position="413"/>
    </location>
    <ligand>
        <name>Zn(2+)</name>
        <dbReference type="ChEBI" id="CHEBI:29105"/>
        <note>catalytic</note>
    </ligand>
</feature>
<evidence type="ECO:0000256" key="15">
    <source>
        <dbReference type="PIRSR" id="PIRSR634016-3"/>
    </source>
</evidence>
<dbReference type="Gene3D" id="2.60.40.1730">
    <property type="entry name" value="tricorn interacting facor f3 domain"/>
    <property type="match status" value="1"/>
</dbReference>
<dbReference type="FunFam" id="1.10.390.10:FF:000006">
    <property type="entry name" value="Puromycin-sensitive aminopeptidase"/>
    <property type="match status" value="1"/>
</dbReference>
<dbReference type="InterPro" id="IPR034016">
    <property type="entry name" value="M1_APN-typ"/>
</dbReference>
<keyword evidence="5 19" id="KW-0812">Transmembrane</keyword>
<dbReference type="FunFam" id="2.60.40.1730:FF:000001">
    <property type="entry name" value="Leucyl-cystinyl aminopeptidase"/>
    <property type="match status" value="1"/>
</dbReference>
<comment type="similarity">
    <text evidence="2">Belongs to the peptidase M1 family.</text>
</comment>
<feature type="compositionally biased region" description="Basic residues" evidence="18">
    <location>
        <begin position="659"/>
        <end position="669"/>
    </location>
</feature>
<reference evidence="24" key="1">
    <citation type="submission" date="2024-02" db="UniProtKB">
        <authorList>
            <consortium name="WormBaseParasite"/>
        </authorList>
    </citation>
    <scope>IDENTIFICATION</scope>
</reference>
<keyword evidence="8 15" id="KW-0862">Zinc</keyword>
<evidence type="ECO:0000313" key="23">
    <source>
        <dbReference type="Proteomes" id="UP000887575"/>
    </source>
</evidence>
<evidence type="ECO:0000256" key="5">
    <source>
        <dbReference type="ARBA" id="ARBA00022692"/>
    </source>
</evidence>
<keyword evidence="9" id="KW-0735">Signal-anchor</keyword>
<feature type="domain" description="Aminopeptidase N-like N-terminal" evidence="22">
    <location>
        <begin position="118"/>
        <end position="301"/>
    </location>
</feature>
<dbReference type="Gene3D" id="1.25.50.20">
    <property type="match status" value="1"/>
</dbReference>
<dbReference type="Pfam" id="PF17900">
    <property type="entry name" value="Peptidase_M1_N"/>
    <property type="match status" value="1"/>
</dbReference>
<keyword evidence="10 19" id="KW-1133">Transmembrane helix</keyword>
<evidence type="ECO:0000256" key="19">
    <source>
        <dbReference type="SAM" id="Phobius"/>
    </source>
</evidence>
<keyword evidence="12 19" id="KW-0472">Membrane</keyword>
<accession>A0AAF3J5U6</accession>
<proteinExistence type="inferred from homology"/>
<evidence type="ECO:0000256" key="13">
    <source>
        <dbReference type="ARBA" id="ARBA00023180"/>
    </source>
</evidence>
<dbReference type="Proteomes" id="UP000887575">
    <property type="component" value="Unassembled WGS sequence"/>
</dbReference>
<dbReference type="AlphaFoldDB" id="A0AAF3J5U6"/>
<dbReference type="GO" id="GO:0043171">
    <property type="term" value="P:peptide catabolic process"/>
    <property type="evidence" value="ECO:0007669"/>
    <property type="project" value="TreeGrafter"/>
</dbReference>
<dbReference type="GO" id="GO:0008270">
    <property type="term" value="F:zinc ion binding"/>
    <property type="evidence" value="ECO:0007669"/>
    <property type="project" value="InterPro"/>
</dbReference>
<dbReference type="InterPro" id="IPR027268">
    <property type="entry name" value="Peptidase_M4/M1_CTD_sf"/>
</dbReference>
<feature type="domain" description="Peptidase M1 membrane alanine aminopeptidase" evidence="20">
    <location>
        <begin position="341"/>
        <end position="549"/>
    </location>
</feature>
<dbReference type="Gene3D" id="1.10.390.10">
    <property type="entry name" value="Neutral Protease Domain 2"/>
    <property type="match status" value="1"/>
</dbReference>
<dbReference type="GO" id="GO:0016020">
    <property type="term" value="C:membrane"/>
    <property type="evidence" value="ECO:0007669"/>
    <property type="project" value="UniProtKB-SubCell"/>
</dbReference>
<evidence type="ECO:0000256" key="10">
    <source>
        <dbReference type="ARBA" id="ARBA00022989"/>
    </source>
</evidence>
<feature type="compositionally biased region" description="Basic and acidic residues" evidence="18">
    <location>
        <begin position="596"/>
        <end position="634"/>
    </location>
</feature>
<evidence type="ECO:0000256" key="6">
    <source>
        <dbReference type="ARBA" id="ARBA00022723"/>
    </source>
</evidence>
<evidence type="ECO:0000256" key="18">
    <source>
        <dbReference type="SAM" id="MobiDB-lite"/>
    </source>
</evidence>
<evidence type="ECO:0000256" key="11">
    <source>
        <dbReference type="ARBA" id="ARBA00023049"/>
    </source>
</evidence>
<feature type="compositionally biased region" description="Basic and acidic residues" evidence="18">
    <location>
        <begin position="688"/>
        <end position="697"/>
    </location>
</feature>
<dbReference type="GO" id="GO:0006508">
    <property type="term" value="P:proteolysis"/>
    <property type="evidence" value="ECO:0007669"/>
    <property type="project" value="UniProtKB-KW"/>
</dbReference>
<sequence>MPTPTTVKLLVDETNEDGKRSSPVEHVWSDPRLPHNRRRASGCAAFCAIACVMFILGATIGAAVYTYLTPGAFRELLNWTTSSGNGDEMLSDDFEELIEQHCPDFPWDELRLPNDIRPDHYNISIHPDIDAGRLSGQVAIDLRVENETSVIVLHAHRLNLSSFYINVNNRKVNAEHSECDVLQQWAFTLDKPVEENDEIVLGIEYDGLMLADMHGLYISTHHSNNGKIWKSVASQFEPNHARKAFPCFDEPNLKATFQVSVVREPEHVTRSNTNLRVTREHSEEGLYIDVFEKSVKMSTYLLAVAVLDNYDYNKRLTKTTAEPIEVRLYASRDVLKGQADFGLDVATKALEYFEDYFNISYPLDKVDLLALDDFAEGAMENWGLITFRDSSLLYNEKTSGELSKEHIALVICHEIAHQWFGNLVTMDWWNDLWLNEGFANYMEYKCVDHIFPKWKIMSRFYAENAGSAMEPDGLSSSRPINAGLESNTTNIMSLFDAISYHKAAAIIHMLQGLAGEWYFQKALIEYLNKYKYDNAKGEELWRIVEKHASLPHGVTVESLAKAFTTQVGYPLIQIGLVNNDEEILVHNQTRFLFDRDHKKNDKDGDKDGDGDGDGDRDGDKDKAKAKAGDKAGDKDESEEDEEDENGKDDDDSDDEKEKKEKKKMQKKGRGSNEDEDDEDLEWPIPVHFRTDDKGEPQLKWLRPGEQKVHWRLDSPSKWVIANSGGIGYFKVLYDKKIYRELNRQLNRDHSEISAIDRTMLITDAFDFTKVGLLDIGTYMDMVQYAEDERDRMAWTMISQQMESIEGLIEETDYIHLFRDFQRSLVVKVYEELGWDDGESDEKEESPSRRGLQQTVLSFACRLNHGDCSKKAIQRFNQWAVSKKPVTPELQGIIFSEGIKHGDSALWEKAYTAFQSATTPKAKQNLMEGMAATKDPKLVNRLLRMTLDSKSIKANTIHWVLSALAKNELSRTAAWRFFRINYDDYEEILGKGSNLLFACIRGLVDKTSTKHDLEELKEFLESKNLENNRSKLEQLFENIEVNIQWRELNEEKLEEYLREWDERRRRLHRRHKQFEGKF</sequence>
<evidence type="ECO:0000259" key="22">
    <source>
        <dbReference type="Pfam" id="PF17900"/>
    </source>
</evidence>
<keyword evidence="23" id="KW-1185">Reference proteome</keyword>
<feature type="active site" description="Proton acceptor" evidence="14">
    <location>
        <position position="414"/>
    </location>
</feature>
<dbReference type="Pfam" id="PF01433">
    <property type="entry name" value="Peptidase_M1"/>
    <property type="match status" value="1"/>
</dbReference>
<dbReference type="InterPro" id="IPR050344">
    <property type="entry name" value="Peptidase_M1_aminopeptidases"/>
</dbReference>
<dbReference type="GO" id="GO:0042277">
    <property type="term" value="F:peptide binding"/>
    <property type="evidence" value="ECO:0007669"/>
    <property type="project" value="TreeGrafter"/>
</dbReference>
<dbReference type="InterPro" id="IPR014782">
    <property type="entry name" value="Peptidase_M1_dom"/>
</dbReference>
<evidence type="ECO:0000256" key="9">
    <source>
        <dbReference type="ARBA" id="ARBA00022968"/>
    </source>
</evidence>
<evidence type="ECO:0000256" key="4">
    <source>
        <dbReference type="ARBA" id="ARBA00022670"/>
    </source>
</evidence>
<dbReference type="GO" id="GO:0005737">
    <property type="term" value="C:cytoplasm"/>
    <property type="evidence" value="ECO:0007669"/>
    <property type="project" value="TreeGrafter"/>
</dbReference>
<feature type="region of interest" description="Disordered" evidence="18">
    <location>
        <begin position="596"/>
        <end position="697"/>
    </location>
</feature>
<feature type="site" description="Transition state stabilizer" evidence="16">
    <location>
        <position position="500"/>
    </location>
</feature>
<dbReference type="PANTHER" id="PTHR11533:SF299">
    <property type="entry name" value="AMINOPEPTIDASE"/>
    <property type="match status" value="1"/>
</dbReference>
<dbReference type="GO" id="GO:0070006">
    <property type="term" value="F:metalloaminopeptidase activity"/>
    <property type="evidence" value="ECO:0007669"/>
    <property type="project" value="TreeGrafter"/>
</dbReference>
<comment type="subcellular location">
    <subcellularLocation>
        <location evidence="1">Membrane</location>
        <topology evidence="1">Single-pass type II membrane protein</topology>
    </subcellularLocation>
</comment>
<comment type="cofactor">
    <cofactor evidence="15">
        <name>Zn(2+)</name>
        <dbReference type="ChEBI" id="CHEBI:29105"/>
    </cofactor>
    <text evidence="15">Binds 1 zinc ion per subunit.</text>
</comment>
<evidence type="ECO:0000256" key="14">
    <source>
        <dbReference type="PIRSR" id="PIRSR634016-1"/>
    </source>
</evidence>
<evidence type="ECO:0000256" key="3">
    <source>
        <dbReference type="ARBA" id="ARBA00022438"/>
    </source>
</evidence>
<dbReference type="InterPro" id="IPR045357">
    <property type="entry name" value="Aminopeptidase_N-like_N"/>
</dbReference>
<feature type="transmembrane region" description="Helical" evidence="19">
    <location>
        <begin position="42"/>
        <end position="68"/>
    </location>
</feature>
<evidence type="ECO:0000256" key="1">
    <source>
        <dbReference type="ARBA" id="ARBA00004606"/>
    </source>
</evidence>
<evidence type="ECO:0000256" key="8">
    <source>
        <dbReference type="ARBA" id="ARBA00022833"/>
    </source>
</evidence>
<feature type="compositionally biased region" description="Acidic residues" evidence="18">
    <location>
        <begin position="635"/>
        <end position="654"/>
    </location>
</feature>
<feature type="binding site" evidence="15">
    <location>
        <position position="417"/>
    </location>
    <ligand>
        <name>Zn(2+)</name>
        <dbReference type="ChEBI" id="CHEBI:29105"/>
        <note>catalytic</note>
    </ligand>
</feature>
<keyword evidence="6 15" id="KW-0479">Metal-binding</keyword>
<dbReference type="Gene3D" id="2.60.40.1910">
    <property type="match status" value="1"/>
</dbReference>
<evidence type="ECO:0000259" key="20">
    <source>
        <dbReference type="Pfam" id="PF01433"/>
    </source>
</evidence>
<evidence type="ECO:0000256" key="2">
    <source>
        <dbReference type="ARBA" id="ARBA00010136"/>
    </source>
</evidence>
<dbReference type="SUPFAM" id="SSF55486">
    <property type="entry name" value="Metalloproteases ('zincins'), catalytic domain"/>
    <property type="match status" value="1"/>
</dbReference>
<dbReference type="WBParaSite" id="MBELARI_LOCUS1808">
    <property type="protein sequence ID" value="MBELARI_LOCUS1808"/>
    <property type="gene ID" value="MBELARI_LOCUS1808"/>
</dbReference>
<name>A0AAF3J5U6_9BILA</name>
<feature type="domain" description="ERAP1-like C-terminal" evidence="21">
    <location>
        <begin position="718"/>
        <end position="1039"/>
    </location>
</feature>
<dbReference type="CDD" id="cd09601">
    <property type="entry name" value="M1_APN-Q_like"/>
    <property type="match status" value="1"/>
</dbReference>
<dbReference type="InterPro" id="IPR042097">
    <property type="entry name" value="Aminopeptidase_N-like_N_sf"/>
</dbReference>
<evidence type="ECO:0000313" key="24">
    <source>
        <dbReference type="WBParaSite" id="MBELARI_LOCUS1808"/>
    </source>
</evidence>
<dbReference type="InterPro" id="IPR001930">
    <property type="entry name" value="Peptidase_M1"/>
</dbReference>
<dbReference type="GO" id="GO:0005615">
    <property type="term" value="C:extracellular space"/>
    <property type="evidence" value="ECO:0007669"/>
    <property type="project" value="TreeGrafter"/>
</dbReference>
<evidence type="ECO:0000256" key="12">
    <source>
        <dbReference type="ARBA" id="ARBA00023136"/>
    </source>
</evidence>
<protein>
    <submittedName>
        <fullName evidence="24">Aminopeptidase</fullName>
    </submittedName>
</protein>
<keyword evidence="17" id="KW-0175">Coiled coil</keyword>
<dbReference type="InterPro" id="IPR024571">
    <property type="entry name" value="ERAP1-like_C_dom"/>
</dbReference>